<dbReference type="Proteomes" id="UP000504621">
    <property type="component" value="Unplaced"/>
</dbReference>
<evidence type="ECO:0000256" key="1">
    <source>
        <dbReference type="SAM" id="MobiDB-lite"/>
    </source>
</evidence>
<evidence type="ECO:0000313" key="5">
    <source>
        <dbReference type="RefSeq" id="XP_021293380.1"/>
    </source>
</evidence>
<dbReference type="InterPro" id="IPR004332">
    <property type="entry name" value="Transposase_MuDR"/>
</dbReference>
<dbReference type="GeneID" id="110423491"/>
<feature type="domain" description="Transposase MuDR plant" evidence="2">
    <location>
        <begin position="124"/>
        <end position="182"/>
    </location>
</feature>
<protein>
    <submittedName>
        <fullName evidence="5">Uncharacterized protein LOC110423491</fullName>
    </submittedName>
</protein>
<gene>
    <name evidence="5" type="primary">LOC110423491</name>
</gene>
<name>A0A6J1B275_9ROSI</name>
<reference evidence="5" key="1">
    <citation type="submission" date="2025-08" db="UniProtKB">
        <authorList>
            <consortium name="RefSeq"/>
        </authorList>
    </citation>
    <scope>IDENTIFICATION</scope>
    <source>
        <tissue evidence="5">Leaf</tissue>
    </source>
</reference>
<dbReference type="RefSeq" id="XP_021293380.1">
    <property type="nucleotide sequence ID" value="XM_021437705.1"/>
</dbReference>
<dbReference type="AlphaFoldDB" id="A0A6J1B275"/>
<dbReference type="OrthoDB" id="1895122at2759"/>
<evidence type="ECO:0000313" key="4">
    <source>
        <dbReference type="Proteomes" id="UP000504621"/>
    </source>
</evidence>
<dbReference type="PANTHER" id="PTHR31973:SF195">
    <property type="entry name" value="MUDR FAMILY TRANSPOSASE"/>
    <property type="match status" value="1"/>
</dbReference>
<dbReference type="Pfam" id="PF10551">
    <property type="entry name" value="MULE"/>
    <property type="match status" value="1"/>
</dbReference>
<dbReference type="InterPro" id="IPR018289">
    <property type="entry name" value="MULE_transposase_dom"/>
</dbReference>
<evidence type="ECO:0000259" key="2">
    <source>
        <dbReference type="Pfam" id="PF03108"/>
    </source>
</evidence>
<dbReference type="PANTHER" id="PTHR31973">
    <property type="entry name" value="POLYPROTEIN, PUTATIVE-RELATED"/>
    <property type="match status" value="1"/>
</dbReference>
<accession>A0A6J1B275</accession>
<organism evidence="4 5">
    <name type="scientific">Herrania umbratica</name>
    <dbReference type="NCBI Taxonomy" id="108875"/>
    <lineage>
        <taxon>Eukaryota</taxon>
        <taxon>Viridiplantae</taxon>
        <taxon>Streptophyta</taxon>
        <taxon>Embryophyta</taxon>
        <taxon>Tracheophyta</taxon>
        <taxon>Spermatophyta</taxon>
        <taxon>Magnoliopsida</taxon>
        <taxon>eudicotyledons</taxon>
        <taxon>Gunneridae</taxon>
        <taxon>Pentapetalae</taxon>
        <taxon>rosids</taxon>
        <taxon>malvids</taxon>
        <taxon>Malvales</taxon>
        <taxon>Malvaceae</taxon>
        <taxon>Byttnerioideae</taxon>
        <taxon>Herrania</taxon>
    </lineage>
</organism>
<feature type="domain" description="MULE transposase" evidence="3">
    <location>
        <begin position="321"/>
        <end position="414"/>
    </location>
</feature>
<sequence>MAFLNENIRLENNTTTLEGDIATLEDNTTSNEGNEDLFPAGEDKFDDNSDDGIDGSLDNDWLYDSNIPIRNNVEDETDPVGGVDVGIYQDTKNRGICSTWVIPSAERFSFQIVTTEELRCADDHIYKGRMFSSKAELKRALNIFALKEHFGIRVKRSCKGRYEIGCKDKACKFDVRASKLLEGEYWQVWTFHKVHTCTVDGLQGRFPTASAKIIGELLSHKLQASGVALRPKDIIDEMRVQWGLECLYGKAWQAKEYAKMLVFGPPEESFQLLPSYFYMLEKENPDTVIAVTTDEAKRFKYCFWSYRAYIRGFRDVMHLTVVIDATHLKGRFKGVLFVVVCNNENECVYPVAFGIDHVEDKYSWTWFLSKLRDAIGCLENTIFISDQHLGIKKVIRNAYPEVHHGLCGYHLKKNFKNNFKRDDLSMIFTLAQDCYKVSDFNRHMNHIQ</sequence>
<proteinExistence type="predicted"/>
<keyword evidence="4" id="KW-1185">Reference proteome</keyword>
<dbReference type="Pfam" id="PF03108">
    <property type="entry name" value="DBD_Tnp_Mut"/>
    <property type="match status" value="1"/>
</dbReference>
<evidence type="ECO:0000259" key="3">
    <source>
        <dbReference type="Pfam" id="PF10551"/>
    </source>
</evidence>
<feature type="region of interest" description="Disordered" evidence="1">
    <location>
        <begin position="26"/>
        <end position="45"/>
    </location>
</feature>